<protein>
    <recommendedName>
        <fullName evidence="2">MAGE domain-containing protein</fullName>
    </recommendedName>
</protein>
<feature type="domain" description="MAGE" evidence="2">
    <location>
        <begin position="154"/>
        <end position="199"/>
    </location>
</feature>
<evidence type="ECO:0000313" key="4">
    <source>
        <dbReference type="Proteomes" id="UP000823872"/>
    </source>
</evidence>
<dbReference type="Proteomes" id="UP000823872">
    <property type="component" value="Chromosome X"/>
</dbReference>
<dbReference type="GeneTree" id="ENSGT00940000163823"/>
<proteinExistence type="predicted"/>
<feature type="compositionally biased region" description="Low complexity" evidence="1">
    <location>
        <begin position="68"/>
        <end position="79"/>
    </location>
</feature>
<dbReference type="PROSITE" id="PS50838">
    <property type="entry name" value="MAGE"/>
    <property type="match status" value="2"/>
</dbReference>
<feature type="compositionally biased region" description="Acidic residues" evidence="1">
    <location>
        <begin position="52"/>
        <end position="64"/>
    </location>
</feature>
<feature type="region of interest" description="Disordered" evidence="1">
    <location>
        <begin position="17"/>
        <end position="79"/>
    </location>
</feature>
<dbReference type="PANTHER" id="PTHR11736">
    <property type="entry name" value="MELANOMA-ASSOCIATED ANTIGEN MAGE ANTIGEN"/>
    <property type="match status" value="1"/>
</dbReference>
<organism evidence="3 4">
    <name type="scientific">Felis catus</name>
    <name type="common">Cat</name>
    <name type="synonym">Felis silvestris catus</name>
    <dbReference type="NCBI Taxonomy" id="9685"/>
    <lineage>
        <taxon>Eukaryota</taxon>
        <taxon>Metazoa</taxon>
        <taxon>Chordata</taxon>
        <taxon>Craniata</taxon>
        <taxon>Vertebrata</taxon>
        <taxon>Euteleostomi</taxon>
        <taxon>Mammalia</taxon>
        <taxon>Eutheria</taxon>
        <taxon>Laurasiatheria</taxon>
        <taxon>Carnivora</taxon>
        <taxon>Feliformia</taxon>
        <taxon>Felidae</taxon>
        <taxon>Felinae</taxon>
        <taxon>Felis</taxon>
    </lineage>
</organism>
<name>A0ABI7VRF8_FELCA</name>
<dbReference type="Ensembl" id="ENSFCTT00005001557.1">
    <property type="protein sequence ID" value="ENSFCTP00005000734.1"/>
    <property type="gene ID" value="ENSFCTG00005000596.1"/>
</dbReference>
<dbReference type="SMART" id="SM01373">
    <property type="entry name" value="MAGE"/>
    <property type="match status" value="1"/>
</dbReference>
<dbReference type="InterPro" id="IPR002190">
    <property type="entry name" value="MHD_dom"/>
</dbReference>
<reference evidence="3" key="2">
    <citation type="submission" date="2025-08" db="UniProtKB">
        <authorList>
            <consortium name="Ensembl"/>
        </authorList>
    </citation>
    <scope>IDENTIFICATION</scope>
    <source>
        <strain evidence="3">breed Abyssinian</strain>
    </source>
</reference>
<sequence>MPLRQRSELCKLKEEPREVPLPWDAMLPEPEDTEVEEVELKKEEVELKKEEVELEEEKAEEEEGGYPSPSSSSSSSSSLSSSCSVLILVPLEEGSAAAGSPSPPQSPRSSCPSPRAMAGASGSQSHQGSSSPDEEGSSTWGAPAGAQASLPDALRVKVASLVLLLLLKYRTKQPTTRAEMLAAVSQDDQDRFPVIFRRACDLLVLVLWVILLEEDRAPEEAVWEALGVMGVYAGREHVFYGEPRELL</sequence>
<feature type="region of interest" description="Disordered" evidence="1">
    <location>
        <begin position="95"/>
        <end position="145"/>
    </location>
</feature>
<reference evidence="3" key="3">
    <citation type="submission" date="2025-09" db="UniProtKB">
        <authorList>
            <consortium name="Ensembl"/>
        </authorList>
    </citation>
    <scope>IDENTIFICATION</scope>
    <source>
        <strain evidence="3">breed Abyssinian</strain>
    </source>
</reference>
<dbReference type="InterPro" id="IPR037445">
    <property type="entry name" value="MAGE"/>
</dbReference>
<dbReference type="InterPro" id="IPR041898">
    <property type="entry name" value="MAGE_WH1"/>
</dbReference>
<dbReference type="PANTHER" id="PTHR11736:SF81">
    <property type="entry name" value="MAGE DOMAIN-CONTAINING PROTEIN"/>
    <property type="match status" value="1"/>
</dbReference>
<dbReference type="SMART" id="SM01392">
    <property type="entry name" value="MAGE_N"/>
    <property type="match status" value="1"/>
</dbReference>
<evidence type="ECO:0000256" key="1">
    <source>
        <dbReference type="SAM" id="MobiDB-lite"/>
    </source>
</evidence>
<keyword evidence="4" id="KW-1185">Reference proteome</keyword>
<evidence type="ECO:0000313" key="3">
    <source>
        <dbReference type="Ensembl" id="ENSFCTP00005000734.1"/>
    </source>
</evidence>
<dbReference type="Gene3D" id="1.10.10.1200">
    <property type="entry name" value="MAGE homology domain, winged helix WH1 motif"/>
    <property type="match status" value="1"/>
</dbReference>
<evidence type="ECO:0000259" key="2">
    <source>
        <dbReference type="PROSITE" id="PS50838"/>
    </source>
</evidence>
<accession>A0ABI7VRF8</accession>
<feature type="compositionally biased region" description="Low complexity" evidence="1">
    <location>
        <begin position="107"/>
        <end position="131"/>
    </location>
</feature>
<feature type="domain" description="MAGE" evidence="2">
    <location>
        <begin position="202"/>
        <end position="247"/>
    </location>
</feature>
<feature type="compositionally biased region" description="Basic and acidic residues" evidence="1">
    <location>
        <begin position="38"/>
        <end position="51"/>
    </location>
</feature>
<dbReference type="InterPro" id="IPR021072">
    <property type="entry name" value="MAGE_N"/>
</dbReference>
<reference evidence="3 4" key="1">
    <citation type="submission" date="2021-02" db="EMBL/GenBank/DDBJ databases">
        <title>Safari Cat Assemblies.</title>
        <authorList>
            <person name="Bredemeyer K.R."/>
            <person name="Murphy W.J."/>
        </authorList>
    </citation>
    <scope>NUCLEOTIDE SEQUENCE [LARGE SCALE GENOMIC DNA]</scope>
</reference>
<dbReference type="Pfam" id="PF12440">
    <property type="entry name" value="MAGE_N"/>
    <property type="match status" value="1"/>
</dbReference>